<dbReference type="InterPro" id="IPR029024">
    <property type="entry name" value="TerB-like"/>
</dbReference>
<dbReference type="Pfam" id="PF05099">
    <property type="entry name" value="TerB"/>
    <property type="match status" value="1"/>
</dbReference>
<dbReference type="InterPro" id="IPR007791">
    <property type="entry name" value="DjlA_N"/>
</dbReference>
<organism evidence="2 3">
    <name type="scientific">Phreatobacter cathodiphilus</name>
    <dbReference type="NCBI Taxonomy" id="1868589"/>
    <lineage>
        <taxon>Bacteria</taxon>
        <taxon>Pseudomonadati</taxon>
        <taxon>Pseudomonadota</taxon>
        <taxon>Alphaproteobacteria</taxon>
        <taxon>Hyphomicrobiales</taxon>
        <taxon>Phreatobacteraceae</taxon>
        <taxon>Phreatobacter</taxon>
    </lineage>
</organism>
<evidence type="ECO:0000259" key="1">
    <source>
        <dbReference type="Pfam" id="PF05099"/>
    </source>
</evidence>
<dbReference type="AlphaFoldDB" id="A0A2S0NGV9"/>
<dbReference type="Gene3D" id="1.10.3680.10">
    <property type="entry name" value="TerB-like"/>
    <property type="match status" value="1"/>
</dbReference>
<name>A0A2S0NGV9_9HYPH</name>
<dbReference type="EMBL" id="CP027668">
    <property type="protein sequence ID" value="AVO47276.1"/>
    <property type="molecule type" value="Genomic_DNA"/>
</dbReference>
<dbReference type="SUPFAM" id="SSF158682">
    <property type="entry name" value="TerB-like"/>
    <property type="match status" value="1"/>
</dbReference>
<feature type="domain" description="Co-chaperone DjlA N-terminal" evidence="1">
    <location>
        <begin position="26"/>
        <end position="134"/>
    </location>
</feature>
<sequence length="138" mass="14893">MLDRFLSLITDLTEGPQEAFGDDDYRLAAAALLVHVMAVDGRVSDTERARIEAVLASGFALSAADTGRLIERAIDAEASADSWTSFADLLAKRLDEDGRRRIVDMMWSVVLADGAAAELEEAVVERAAALMGVEAPRR</sequence>
<dbReference type="KEGG" id="phr:C6569_20750"/>
<protein>
    <recommendedName>
        <fullName evidence="1">Co-chaperone DjlA N-terminal domain-containing protein</fullName>
    </recommendedName>
</protein>
<accession>A0A2S0NGV9</accession>
<keyword evidence="3" id="KW-1185">Reference proteome</keyword>
<dbReference type="RefSeq" id="WP_106750646.1">
    <property type="nucleotide sequence ID" value="NZ_CP027668.1"/>
</dbReference>
<gene>
    <name evidence="2" type="ORF">C6569_20750</name>
</gene>
<proteinExistence type="predicted"/>
<evidence type="ECO:0000313" key="2">
    <source>
        <dbReference type="EMBL" id="AVO47276.1"/>
    </source>
</evidence>
<dbReference type="Proteomes" id="UP000237889">
    <property type="component" value="Chromosome"/>
</dbReference>
<dbReference type="OrthoDB" id="5402150at2"/>
<reference evidence="2 3" key="1">
    <citation type="submission" date="2018-03" db="EMBL/GenBank/DDBJ databases">
        <title>Genome sequencing of Phreatobacter sp.</title>
        <authorList>
            <person name="Kim S.-J."/>
            <person name="Heo J."/>
            <person name="Kwon S.-W."/>
        </authorList>
    </citation>
    <scope>NUCLEOTIDE SEQUENCE [LARGE SCALE GENOMIC DNA]</scope>
    <source>
        <strain evidence="2 3">S-12</strain>
    </source>
</reference>
<dbReference type="CDD" id="cd07313">
    <property type="entry name" value="terB_like_2"/>
    <property type="match status" value="1"/>
</dbReference>
<evidence type="ECO:0000313" key="3">
    <source>
        <dbReference type="Proteomes" id="UP000237889"/>
    </source>
</evidence>